<dbReference type="InterPro" id="IPR036723">
    <property type="entry name" value="Alpha-catenin/vinculin-like_sf"/>
</dbReference>
<evidence type="ECO:0000256" key="3">
    <source>
        <dbReference type="ARBA" id="ARBA00022490"/>
    </source>
</evidence>
<evidence type="ECO:0000313" key="7">
    <source>
        <dbReference type="Proteomes" id="UP000594220"/>
    </source>
</evidence>
<dbReference type="GeneTree" id="ENSGT01030000234543"/>
<dbReference type="Gene3D" id="1.20.120.230">
    <property type="entry name" value="Alpha-catenin/vinculin-like"/>
    <property type="match status" value="4"/>
</dbReference>
<dbReference type="GO" id="GO:0005737">
    <property type="term" value="C:cytoplasm"/>
    <property type="evidence" value="ECO:0007669"/>
    <property type="project" value="UniProtKB-SubCell"/>
</dbReference>
<keyword evidence="7" id="KW-1185">Reference proteome</keyword>
<dbReference type="InterPro" id="IPR006077">
    <property type="entry name" value="Vinculin/catenin"/>
</dbReference>
<dbReference type="GO" id="GO:0045296">
    <property type="term" value="F:cadherin binding"/>
    <property type="evidence" value="ECO:0007669"/>
    <property type="project" value="InterPro"/>
</dbReference>
<dbReference type="SUPFAM" id="SSF47220">
    <property type="entry name" value="alpha-catenin/vinculin-like"/>
    <property type="match status" value="3"/>
</dbReference>
<reference evidence="6" key="2">
    <citation type="submission" date="2025-09" db="UniProtKB">
        <authorList>
            <consortium name="Ensembl"/>
        </authorList>
    </citation>
    <scope>IDENTIFICATION</scope>
</reference>
<dbReference type="PRINTS" id="PR00805">
    <property type="entry name" value="ALPHACATENIN"/>
</dbReference>
<evidence type="ECO:0000256" key="1">
    <source>
        <dbReference type="ARBA" id="ARBA00004496"/>
    </source>
</evidence>
<reference evidence="6" key="1">
    <citation type="submission" date="2025-08" db="UniProtKB">
        <authorList>
            <consortium name="Ensembl"/>
        </authorList>
    </citation>
    <scope>IDENTIFICATION</scope>
</reference>
<comment type="similarity">
    <text evidence="2">Belongs to the vinculin/alpha-catenin family.</text>
</comment>
<dbReference type="FunFam" id="1.20.120.230:FF:000016">
    <property type="entry name" value="Catenin alpha like 1"/>
    <property type="match status" value="1"/>
</dbReference>
<accession>A0A7M4F5V8</accession>
<proteinExistence type="inferred from homology"/>
<dbReference type="FunFam" id="1.20.120.230:FF:000017">
    <property type="entry name" value="Catenin alpha like 1"/>
    <property type="match status" value="1"/>
</dbReference>
<name>A0A7M4F5V8_CROPO</name>
<organism evidence="6 7">
    <name type="scientific">Crocodylus porosus</name>
    <name type="common">Saltwater crocodile</name>
    <name type="synonym">Estuarine crocodile</name>
    <dbReference type="NCBI Taxonomy" id="8502"/>
    <lineage>
        <taxon>Eukaryota</taxon>
        <taxon>Metazoa</taxon>
        <taxon>Chordata</taxon>
        <taxon>Craniata</taxon>
        <taxon>Vertebrata</taxon>
        <taxon>Euteleostomi</taxon>
        <taxon>Archelosauria</taxon>
        <taxon>Archosauria</taxon>
        <taxon>Crocodylia</taxon>
        <taxon>Longirostres</taxon>
        <taxon>Crocodylidae</taxon>
        <taxon>Crocodylus</taxon>
    </lineage>
</organism>
<dbReference type="Pfam" id="PF01044">
    <property type="entry name" value="Vinculin"/>
    <property type="match status" value="2"/>
</dbReference>
<gene>
    <name evidence="6" type="primary">CTNNAL1</name>
</gene>
<dbReference type="GO" id="GO:0007266">
    <property type="term" value="P:Rho protein signal transduction"/>
    <property type="evidence" value="ECO:0007669"/>
    <property type="project" value="InterPro"/>
</dbReference>
<dbReference type="InterPro" id="IPR030045">
    <property type="entry name" value="CTNNAL1"/>
</dbReference>
<sequence>MATSPGSSSGSSSSGVSSSASPPGALGAGAALDIRTRSVEQTLVPLVSQITTLINHKDKPKRSDKTLQAIQRVGQAVNLAVGRFVTVGEAIANENRELKEEMSIACIEAKRAGETIAHLTDVANLDHPESDGRITIFTDKTQVVKAARLLLSSVTKVLVLADRIVIKQIITSRNKVLATMEQLEKVSSFQEFVQIFSQFGNEMVEFAHLTGDRQNDLKDEKKKARMAASRAVLEKCTMMLLTASKTCLRHPDCESARVNKEGVFHRMRLALEQVIEIVTDSRPNGENDMAPLSIYTGIKEFKNKVEGLRENLYFPSKENLSTMLELILEHTEDFTDSAYTSHEHRERILELSKQSKMELEHLVSVWMQALHSAATSMAAELLKYHADHMVLKTLKITGVEGNLEAVAEYTCKLSEQKEQLVEMCRLLRHVSGTEPLEITCIHAEDTFRVTGPQIISAAETLALHPSSKIAKENLDVFCEAWESQLSDMSILLREINDVFEGRRGEKRVYLSLPRPGKHNANLKALKPVKLDAEEQAKIAKLGVELHLLTSDIDSKTEKWEDQENEIVRYGQSMSSMAYSMYLFTRGEGLLKTTQDLFHQAEIFATEATKLVSTLHAFSNQLEDDDKPLLLLEIDRLIPVCQQLQITAKTTVQGKNATFIKVDACIQKTTVVMTILSQILPLCYKLLRKQKAGNGYPISFPMEGEQNSNKNK</sequence>
<comment type="subcellular location">
    <subcellularLocation>
        <location evidence="1">Cytoplasm</location>
    </subcellularLocation>
</comment>
<dbReference type="PANTHER" id="PTHR46342">
    <property type="entry name" value="ALPHA-CATULIN"/>
    <property type="match status" value="1"/>
</dbReference>
<protein>
    <recommendedName>
        <fullName evidence="4">Alpha-catulin</fullName>
    </recommendedName>
</protein>
<evidence type="ECO:0000313" key="6">
    <source>
        <dbReference type="Ensembl" id="ENSCPRP00005019989.1"/>
    </source>
</evidence>
<evidence type="ECO:0000256" key="4">
    <source>
        <dbReference type="ARBA" id="ARBA00074310"/>
    </source>
</evidence>
<evidence type="ECO:0000256" key="5">
    <source>
        <dbReference type="SAM" id="MobiDB-lite"/>
    </source>
</evidence>
<dbReference type="GO" id="GO:0007155">
    <property type="term" value="P:cell adhesion"/>
    <property type="evidence" value="ECO:0007669"/>
    <property type="project" value="InterPro"/>
</dbReference>
<dbReference type="InterPro" id="IPR001033">
    <property type="entry name" value="Alpha_catenin"/>
</dbReference>
<dbReference type="GO" id="GO:0051015">
    <property type="term" value="F:actin filament binding"/>
    <property type="evidence" value="ECO:0007669"/>
    <property type="project" value="InterPro"/>
</dbReference>
<dbReference type="PANTHER" id="PTHR46342:SF1">
    <property type="entry name" value="ALPHA-CATULIN"/>
    <property type="match status" value="1"/>
</dbReference>
<keyword evidence="3" id="KW-0963">Cytoplasm</keyword>
<feature type="region of interest" description="Disordered" evidence="5">
    <location>
        <begin position="1"/>
        <end position="25"/>
    </location>
</feature>
<evidence type="ECO:0000256" key="2">
    <source>
        <dbReference type="ARBA" id="ARBA00008376"/>
    </source>
</evidence>
<dbReference type="Proteomes" id="UP000594220">
    <property type="component" value="Unplaced"/>
</dbReference>
<dbReference type="Ensembl" id="ENSCPRT00005023361.1">
    <property type="protein sequence ID" value="ENSCPRP00005019989.1"/>
    <property type="gene ID" value="ENSCPRG00005013933.1"/>
</dbReference>
<dbReference type="AlphaFoldDB" id="A0A7M4F5V8"/>